<proteinExistence type="predicted"/>
<dbReference type="Proteomes" id="UP000077684">
    <property type="component" value="Unassembled WGS sequence"/>
</dbReference>
<evidence type="ECO:0000256" key="1">
    <source>
        <dbReference type="SAM" id="MobiDB-lite"/>
    </source>
</evidence>
<comment type="caution">
    <text evidence="2">The sequence shown here is derived from an EMBL/GenBank/DDBJ whole genome shotgun (WGS) entry which is preliminary data.</text>
</comment>
<name>A0A8X7MUJ4_9BASI</name>
<evidence type="ECO:0000313" key="3">
    <source>
        <dbReference type="Proteomes" id="UP000077684"/>
    </source>
</evidence>
<reference evidence="2" key="2">
    <citation type="journal article" date="2019" name="IMA Fungus">
        <title>Genome sequencing and comparison of five Tilletia species to identify candidate genes for the detection of regulated species infecting wheat.</title>
        <authorList>
            <person name="Nguyen H.D.T."/>
            <person name="Sultana T."/>
            <person name="Kesanakurti P."/>
            <person name="Hambleton S."/>
        </authorList>
    </citation>
    <scope>NUCLEOTIDE SEQUENCE</scope>
    <source>
        <strain evidence="2">DAOMC 236426</strain>
    </source>
</reference>
<feature type="compositionally biased region" description="Polar residues" evidence="1">
    <location>
        <begin position="23"/>
        <end position="36"/>
    </location>
</feature>
<keyword evidence="3" id="KW-1185">Reference proteome</keyword>
<organism evidence="2 3">
    <name type="scientific">Tilletia controversa</name>
    <name type="common">dwarf bunt fungus</name>
    <dbReference type="NCBI Taxonomy" id="13291"/>
    <lineage>
        <taxon>Eukaryota</taxon>
        <taxon>Fungi</taxon>
        <taxon>Dikarya</taxon>
        <taxon>Basidiomycota</taxon>
        <taxon>Ustilaginomycotina</taxon>
        <taxon>Exobasidiomycetes</taxon>
        <taxon>Tilletiales</taxon>
        <taxon>Tilletiaceae</taxon>
        <taxon>Tilletia</taxon>
    </lineage>
</organism>
<protein>
    <submittedName>
        <fullName evidence="2">Uncharacterized protein</fullName>
    </submittedName>
</protein>
<gene>
    <name evidence="2" type="ORF">A4X06_0g4008</name>
</gene>
<reference evidence="2" key="1">
    <citation type="submission" date="2016-04" db="EMBL/GenBank/DDBJ databases">
        <authorList>
            <person name="Nguyen H.D."/>
            <person name="Samba Siva P."/>
            <person name="Cullis J."/>
            <person name="Levesque C.A."/>
            <person name="Hambleton S."/>
        </authorList>
    </citation>
    <scope>NUCLEOTIDE SEQUENCE</scope>
    <source>
        <strain evidence="2">DAOMC 236426</strain>
    </source>
</reference>
<accession>A0A8X7MUJ4</accession>
<sequence length="154" mass="16810">MPALFMESDVEDFDEEGSLHGFTYSSSDSNNGTQPMMQRGVGGESDADELEHEAKAGSLGLDPVVHLNQGPKRQNSTARAGAPAKVKKLPRQIIELNDKTTFLSFKIAVQSQLDDAAKAYNVGPVKFNDLKLAVKVPKGRNRWRQPIEIKTAGD</sequence>
<feature type="region of interest" description="Disordered" evidence="1">
    <location>
        <begin position="16"/>
        <end position="87"/>
    </location>
</feature>
<dbReference type="EMBL" id="LWDE02000399">
    <property type="protein sequence ID" value="KAE8248033.1"/>
    <property type="molecule type" value="Genomic_DNA"/>
</dbReference>
<dbReference type="AlphaFoldDB" id="A0A8X7MUJ4"/>
<evidence type="ECO:0000313" key="2">
    <source>
        <dbReference type="EMBL" id="KAE8248033.1"/>
    </source>
</evidence>